<keyword evidence="4" id="KW-1185">Reference proteome</keyword>
<dbReference type="InterPro" id="IPR025562">
    <property type="entry name" value="Tae4"/>
</dbReference>
<evidence type="ECO:0000313" key="2">
    <source>
        <dbReference type="EMBL" id="MTV53194.1"/>
    </source>
</evidence>
<sequence>MNRPAYAVVRSNFPTRARYPREKLLTEVLGWDDLLDNRAFEDTCAMRLSAALALSGVRLVGSRMRGTGGLTRDRKIEPGQAKLSHILRHLWGKPETYRSETAARAGIGKRSGVISFFRIHPEATTAQGHIDLVEPRSNGFSECASQCFFGAAEIWFWPLN</sequence>
<reference evidence="4" key="2">
    <citation type="journal article" date="2019" name="Int. J. Syst. Evol. Microbiol.">
        <title>The Global Catalogue of Microorganisms (GCM) 10K type strain sequencing project: providing services to taxonomists for standard genome sequencing and annotation.</title>
        <authorList>
            <consortium name="The Broad Institute Genomics Platform"/>
            <consortium name="The Broad Institute Genome Sequencing Center for Infectious Disease"/>
            <person name="Wu L."/>
            <person name="Ma J."/>
        </authorList>
    </citation>
    <scope>NUCLEOTIDE SEQUENCE [LARGE SCALE GENOMIC DNA]</scope>
    <source>
        <strain evidence="4">CGMCC 1.15931</strain>
    </source>
</reference>
<dbReference type="AlphaFoldDB" id="A0A6I3SVU4"/>
<dbReference type="Gene3D" id="3.90.1720.80">
    <property type="match status" value="1"/>
</dbReference>
<dbReference type="Proteomes" id="UP000430634">
    <property type="component" value="Unassembled WGS sequence"/>
</dbReference>
<comment type="caution">
    <text evidence="2">The sequence shown here is derived from an EMBL/GenBank/DDBJ whole genome shotgun (WGS) entry which is preliminary data.</text>
</comment>
<proteinExistence type="predicted"/>
<dbReference type="EMBL" id="WNKZ01000024">
    <property type="protein sequence ID" value="MTV53194.1"/>
    <property type="molecule type" value="Genomic_DNA"/>
</dbReference>
<accession>A0A6I3SVU4</accession>
<gene>
    <name evidence="1" type="ORF">GCM10011572_36060</name>
    <name evidence="2" type="ORF">GM672_10670</name>
</gene>
<evidence type="ECO:0000313" key="3">
    <source>
        <dbReference type="Proteomes" id="UP000430634"/>
    </source>
</evidence>
<name>A0A6I3SVU4_9BURK</name>
<protein>
    <recommendedName>
        <fullName evidence="5">Type VI secretion system (T6SS), amidase effector protein 4</fullName>
    </recommendedName>
</protein>
<dbReference type="OrthoDB" id="1262040at2"/>
<organism evidence="2 3">
    <name type="scientific">Pseudoduganella buxea</name>
    <dbReference type="NCBI Taxonomy" id="1949069"/>
    <lineage>
        <taxon>Bacteria</taxon>
        <taxon>Pseudomonadati</taxon>
        <taxon>Pseudomonadota</taxon>
        <taxon>Betaproteobacteria</taxon>
        <taxon>Burkholderiales</taxon>
        <taxon>Oxalobacteraceae</taxon>
        <taxon>Telluria group</taxon>
        <taxon>Pseudoduganella</taxon>
    </lineage>
</organism>
<dbReference type="Pfam" id="PF14113">
    <property type="entry name" value="Tae4"/>
    <property type="match status" value="1"/>
</dbReference>
<reference evidence="1" key="1">
    <citation type="journal article" date="2014" name="Int. J. Syst. Evol. Microbiol.">
        <title>Complete genome of a new Firmicutes species belonging to the dominant human colonic microbiota ('Ruminococcus bicirculans') reveals two chromosomes and a selective capacity to utilize plant glucans.</title>
        <authorList>
            <consortium name="NISC Comparative Sequencing Program"/>
            <person name="Wegmann U."/>
            <person name="Louis P."/>
            <person name="Goesmann A."/>
            <person name="Henrissat B."/>
            <person name="Duncan S.H."/>
            <person name="Flint H.J."/>
        </authorList>
    </citation>
    <scope>NUCLEOTIDE SEQUENCE</scope>
    <source>
        <strain evidence="1">CGMCC 1.15931</strain>
    </source>
</reference>
<reference evidence="1" key="4">
    <citation type="submission" date="2024-05" db="EMBL/GenBank/DDBJ databases">
        <authorList>
            <person name="Sun Q."/>
            <person name="Zhou Y."/>
        </authorList>
    </citation>
    <scope>NUCLEOTIDE SEQUENCE</scope>
    <source>
        <strain evidence="1">CGMCC 1.15931</strain>
    </source>
</reference>
<dbReference type="Proteomes" id="UP000622638">
    <property type="component" value="Unassembled WGS sequence"/>
</dbReference>
<evidence type="ECO:0000313" key="1">
    <source>
        <dbReference type="EMBL" id="GGC11436.1"/>
    </source>
</evidence>
<evidence type="ECO:0000313" key="4">
    <source>
        <dbReference type="Proteomes" id="UP000622638"/>
    </source>
</evidence>
<evidence type="ECO:0008006" key="5">
    <source>
        <dbReference type="Google" id="ProtNLM"/>
    </source>
</evidence>
<dbReference type="EMBL" id="BMKG01000015">
    <property type="protein sequence ID" value="GGC11436.1"/>
    <property type="molecule type" value="Genomic_DNA"/>
</dbReference>
<dbReference type="Gene3D" id="4.10.280.80">
    <property type="match status" value="1"/>
</dbReference>
<dbReference type="RefSeq" id="WP_155470515.1">
    <property type="nucleotide sequence ID" value="NZ_BMKG01000015.1"/>
</dbReference>
<reference evidence="2 3" key="3">
    <citation type="submission" date="2019-11" db="EMBL/GenBank/DDBJ databases">
        <title>Type strains purchased from KCTC, JCM and DSMZ.</title>
        <authorList>
            <person name="Lu H."/>
        </authorList>
    </citation>
    <scope>NUCLEOTIDE SEQUENCE [LARGE SCALE GENOMIC DNA]</scope>
    <source>
        <strain evidence="2 3">KCTC 52429</strain>
    </source>
</reference>